<evidence type="ECO:0000313" key="1">
    <source>
        <dbReference type="EMBL" id="KAI5423623.1"/>
    </source>
</evidence>
<protein>
    <submittedName>
        <fullName evidence="1">Uncharacterized protein</fullName>
    </submittedName>
</protein>
<dbReference type="AlphaFoldDB" id="A0A9D5AVN6"/>
<dbReference type="Proteomes" id="UP001058974">
    <property type="component" value="Chromosome 3"/>
</dbReference>
<gene>
    <name evidence="1" type="ORF">KIW84_030007</name>
</gene>
<organism evidence="1 2">
    <name type="scientific">Pisum sativum</name>
    <name type="common">Garden pea</name>
    <name type="synonym">Lathyrus oleraceus</name>
    <dbReference type="NCBI Taxonomy" id="3888"/>
    <lineage>
        <taxon>Eukaryota</taxon>
        <taxon>Viridiplantae</taxon>
        <taxon>Streptophyta</taxon>
        <taxon>Embryophyta</taxon>
        <taxon>Tracheophyta</taxon>
        <taxon>Spermatophyta</taxon>
        <taxon>Magnoliopsida</taxon>
        <taxon>eudicotyledons</taxon>
        <taxon>Gunneridae</taxon>
        <taxon>Pentapetalae</taxon>
        <taxon>rosids</taxon>
        <taxon>fabids</taxon>
        <taxon>Fabales</taxon>
        <taxon>Fabaceae</taxon>
        <taxon>Papilionoideae</taxon>
        <taxon>50 kb inversion clade</taxon>
        <taxon>NPAAA clade</taxon>
        <taxon>Hologalegina</taxon>
        <taxon>IRL clade</taxon>
        <taxon>Fabeae</taxon>
        <taxon>Lathyrus</taxon>
    </lineage>
</organism>
<accession>A0A9D5AVN6</accession>
<reference evidence="1 2" key="1">
    <citation type="journal article" date="2022" name="Nat. Genet.">
        <title>Improved pea reference genome and pan-genome highlight genomic features and evolutionary characteristics.</title>
        <authorList>
            <person name="Yang T."/>
            <person name="Liu R."/>
            <person name="Luo Y."/>
            <person name="Hu S."/>
            <person name="Wang D."/>
            <person name="Wang C."/>
            <person name="Pandey M.K."/>
            <person name="Ge S."/>
            <person name="Xu Q."/>
            <person name="Li N."/>
            <person name="Li G."/>
            <person name="Huang Y."/>
            <person name="Saxena R.K."/>
            <person name="Ji Y."/>
            <person name="Li M."/>
            <person name="Yan X."/>
            <person name="He Y."/>
            <person name="Liu Y."/>
            <person name="Wang X."/>
            <person name="Xiang C."/>
            <person name="Varshney R.K."/>
            <person name="Ding H."/>
            <person name="Gao S."/>
            <person name="Zong X."/>
        </authorList>
    </citation>
    <scope>NUCLEOTIDE SEQUENCE [LARGE SCALE GENOMIC DNA]</scope>
    <source>
        <strain evidence="1 2">cv. Zhongwan 6</strain>
    </source>
</reference>
<name>A0A9D5AVN6_PEA</name>
<dbReference type="EMBL" id="JAMSHJ010000003">
    <property type="protein sequence ID" value="KAI5423623.1"/>
    <property type="molecule type" value="Genomic_DNA"/>
</dbReference>
<sequence length="110" mass="12616">MDNCVIEVMTVTRKKREATVARYRESRDRVTAVMGEESVLDFSEVGGVLAMEDKVLNSYQWWEVQELLRTWDEFKLAVMRRFQPGLLHNPLGPLLSLGQKGNIYGVQGKV</sequence>
<evidence type="ECO:0000313" key="2">
    <source>
        <dbReference type="Proteomes" id="UP001058974"/>
    </source>
</evidence>
<comment type="caution">
    <text evidence="1">The sequence shown here is derived from an EMBL/GenBank/DDBJ whole genome shotgun (WGS) entry which is preliminary data.</text>
</comment>
<dbReference type="Gramene" id="Psat03G0000700-T1">
    <property type="protein sequence ID" value="KAI5423623.1"/>
    <property type="gene ID" value="KIW84_030007"/>
</dbReference>
<proteinExistence type="predicted"/>
<keyword evidence="2" id="KW-1185">Reference proteome</keyword>